<keyword evidence="3" id="KW-1185">Reference proteome</keyword>
<accession>M3C7F6</accession>
<feature type="compositionally biased region" description="Polar residues" evidence="1">
    <location>
        <begin position="33"/>
        <end position="45"/>
    </location>
</feature>
<protein>
    <submittedName>
        <fullName evidence="2">Uncharacterized protein</fullName>
    </submittedName>
</protein>
<feature type="region of interest" description="Disordered" evidence="1">
    <location>
        <begin position="24"/>
        <end position="45"/>
    </location>
</feature>
<evidence type="ECO:0000256" key="1">
    <source>
        <dbReference type="SAM" id="MobiDB-lite"/>
    </source>
</evidence>
<feature type="compositionally biased region" description="Acidic residues" evidence="1">
    <location>
        <begin position="554"/>
        <end position="567"/>
    </location>
</feature>
<dbReference type="OrthoDB" id="3647414at2759"/>
<dbReference type="HOGENOM" id="CLU_480726_0_0_1"/>
<name>M3C7F6_SPHMS</name>
<feature type="region of interest" description="Disordered" evidence="1">
    <location>
        <begin position="479"/>
        <end position="567"/>
    </location>
</feature>
<sequence length="567" mass="62361">MSHFRLEPPPSYLIPHQCLSSNGSREQLPNFESIPSNPTRYSYDSTSLAPRRAAVVVRQELSETSPNSSALFEQIPRSTHNSDILLADVAAQGKRLRRNNLASRHLRTIGTAEHAGAHSRRPQQDQAYLSRLFSTDTDLLRVPVSGSATSLRNLAAAIKGGLAISPIDSISAAAAFESSLVPIQAASILPSPAQMVSLFNAPLSIQRASGLDIANDFSIYEAESARNSCTPLLLAYKEIDCARQYLEICSRYQDVGSVVEIGILTLDGNRYTFEVLPTISRKTSTHTLFLFRQLTDSFYNSYKEVYRPFVSVSPLPSMPAEPLRGQSRGLLLSSDMKMTLAKAVRIGLTDHGETINEMILRGRLDYLPVSPVSTPSHTAQTDRAQRDSRTIPSGIEGVHILRAAQRYTNTELHSLITASGSEVSYNSVTKRITNALKAQARHRLVPGEDLARKYEQMRKAFNSQRAANLEALVVLNAGRNSKKHSRSDSGWETAQKRRKTGGNEGEASTVRRSIRLRRSPVLREERSGAKGDALILAAADESERERERESGSSDGDDSDGSDYAEDH</sequence>
<gene>
    <name evidence="2" type="ORF">SEPMUDRAFT_147821</name>
</gene>
<dbReference type="RefSeq" id="XP_016764307.1">
    <property type="nucleotide sequence ID" value="XM_016904542.1"/>
</dbReference>
<dbReference type="EMBL" id="KB456261">
    <property type="protein sequence ID" value="EMF16186.1"/>
    <property type="molecule type" value="Genomic_DNA"/>
</dbReference>
<dbReference type="AlphaFoldDB" id="M3C7F6"/>
<evidence type="ECO:0000313" key="3">
    <source>
        <dbReference type="Proteomes" id="UP000016931"/>
    </source>
</evidence>
<dbReference type="Proteomes" id="UP000016931">
    <property type="component" value="Unassembled WGS sequence"/>
</dbReference>
<feature type="compositionally biased region" description="Basic and acidic residues" evidence="1">
    <location>
        <begin position="541"/>
        <end position="551"/>
    </location>
</feature>
<reference evidence="2 3" key="1">
    <citation type="journal article" date="2012" name="PLoS Pathog.">
        <title>Diverse lifestyles and strategies of plant pathogenesis encoded in the genomes of eighteen Dothideomycetes fungi.</title>
        <authorList>
            <person name="Ohm R.A."/>
            <person name="Feau N."/>
            <person name="Henrissat B."/>
            <person name="Schoch C.L."/>
            <person name="Horwitz B.A."/>
            <person name="Barry K.W."/>
            <person name="Condon B.J."/>
            <person name="Copeland A.C."/>
            <person name="Dhillon B."/>
            <person name="Glaser F."/>
            <person name="Hesse C.N."/>
            <person name="Kosti I."/>
            <person name="LaButti K."/>
            <person name="Lindquist E.A."/>
            <person name="Lucas S."/>
            <person name="Salamov A.A."/>
            <person name="Bradshaw R.E."/>
            <person name="Ciuffetti L."/>
            <person name="Hamelin R.C."/>
            <person name="Kema G.H.J."/>
            <person name="Lawrence C."/>
            <person name="Scott J.A."/>
            <person name="Spatafora J.W."/>
            <person name="Turgeon B.G."/>
            <person name="de Wit P.J.G.M."/>
            <person name="Zhong S."/>
            <person name="Goodwin S.B."/>
            <person name="Grigoriev I.V."/>
        </authorList>
    </citation>
    <scope>NUCLEOTIDE SEQUENCE [LARGE SCALE GENOMIC DNA]</scope>
    <source>
        <strain evidence="2 3">SO2202</strain>
    </source>
</reference>
<organism evidence="2 3">
    <name type="scientific">Sphaerulina musiva (strain SO2202)</name>
    <name type="common">Poplar stem canker fungus</name>
    <name type="synonym">Septoria musiva</name>
    <dbReference type="NCBI Taxonomy" id="692275"/>
    <lineage>
        <taxon>Eukaryota</taxon>
        <taxon>Fungi</taxon>
        <taxon>Dikarya</taxon>
        <taxon>Ascomycota</taxon>
        <taxon>Pezizomycotina</taxon>
        <taxon>Dothideomycetes</taxon>
        <taxon>Dothideomycetidae</taxon>
        <taxon>Mycosphaerellales</taxon>
        <taxon>Mycosphaerellaceae</taxon>
        <taxon>Sphaerulina</taxon>
    </lineage>
</organism>
<proteinExistence type="predicted"/>
<evidence type="ECO:0000313" key="2">
    <source>
        <dbReference type="EMBL" id="EMF16186.1"/>
    </source>
</evidence>
<dbReference type="GeneID" id="27901679"/>